<feature type="compositionally biased region" description="Low complexity" evidence="1">
    <location>
        <begin position="20"/>
        <end position="31"/>
    </location>
</feature>
<dbReference type="RefSeq" id="WP_064979406.1">
    <property type="nucleotide sequence ID" value="NZ_LZLC01000052.1"/>
</dbReference>
<comment type="caution">
    <text evidence="2">The sequence shown here is derived from an EMBL/GenBank/DDBJ whole genome shotgun (WGS) entry which is preliminary data.</text>
</comment>
<accession>A0A1A3HB36</accession>
<organism evidence="2 3">
    <name type="scientific">Mycolicibacterium mucogenicum</name>
    <name type="common">Mycobacterium mucogenicum</name>
    <dbReference type="NCBI Taxonomy" id="56689"/>
    <lineage>
        <taxon>Bacteria</taxon>
        <taxon>Bacillati</taxon>
        <taxon>Actinomycetota</taxon>
        <taxon>Actinomycetes</taxon>
        <taxon>Mycobacteriales</taxon>
        <taxon>Mycobacteriaceae</taxon>
        <taxon>Mycolicibacterium</taxon>
    </lineage>
</organism>
<sequence length="86" mass="9265">MKIESRRGLIKVGGRRQVHAQATGPTAGAAAIERDADRDPEARVTVITELAGAFTSGNDLADFRHHYARRAGSARRMRLNAAEPIG</sequence>
<reference evidence="2 3" key="1">
    <citation type="submission" date="2016-06" db="EMBL/GenBank/DDBJ databases">
        <authorList>
            <person name="Kjaerup R.B."/>
            <person name="Dalgaard T.S."/>
            <person name="Juul-Madsen H.R."/>
        </authorList>
    </citation>
    <scope>NUCLEOTIDE SEQUENCE [LARGE SCALE GENOMIC DNA]</scope>
    <source>
        <strain evidence="2 3">1127319.6</strain>
    </source>
</reference>
<dbReference type="EMBL" id="LZLC01000052">
    <property type="protein sequence ID" value="OBJ44828.1"/>
    <property type="molecule type" value="Genomic_DNA"/>
</dbReference>
<dbReference type="Proteomes" id="UP000093898">
    <property type="component" value="Unassembled WGS sequence"/>
</dbReference>
<proteinExistence type="predicted"/>
<dbReference type="OrthoDB" id="9777711at2"/>
<dbReference type="InterPro" id="IPR029045">
    <property type="entry name" value="ClpP/crotonase-like_dom_sf"/>
</dbReference>
<name>A0A1A3HB36_MYCMU</name>
<feature type="region of interest" description="Disordered" evidence="1">
    <location>
        <begin position="1"/>
        <end position="38"/>
    </location>
</feature>
<evidence type="ECO:0000313" key="2">
    <source>
        <dbReference type="EMBL" id="OBJ44828.1"/>
    </source>
</evidence>
<gene>
    <name evidence="2" type="ORF">A5630_15600</name>
</gene>
<dbReference type="AlphaFoldDB" id="A0A1A3HB36"/>
<evidence type="ECO:0000256" key="1">
    <source>
        <dbReference type="SAM" id="MobiDB-lite"/>
    </source>
</evidence>
<evidence type="ECO:0000313" key="3">
    <source>
        <dbReference type="Proteomes" id="UP000093898"/>
    </source>
</evidence>
<protein>
    <submittedName>
        <fullName evidence="2">Uncharacterized protein</fullName>
    </submittedName>
</protein>
<dbReference type="SUPFAM" id="SSF52096">
    <property type="entry name" value="ClpP/crotonase"/>
    <property type="match status" value="1"/>
</dbReference>